<evidence type="ECO:0000313" key="5">
    <source>
        <dbReference type="Proteomes" id="UP001320972"/>
    </source>
</evidence>
<gene>
    <name evidence="4" type="ORF">OB955_19320</name>
    <name evidence="3" type="ORF">OB960_19455</name>
</gene>
<dbReference type="Proteomes" id="UP001320972">
    <property type="component" value="Unassembled WGS sequence"/>
</dbReference>
<protein>
    <submittedName>
        <fullName evidence="3">Lasso peptide biosynthesis B2 protein</fullName>
    </submittedName>
</protein>
<proteinExistence type="predicted"/>
<keyword evidence="1" id="KW-0472">Membrane</keyword>
<reference evidence="3 5" key="1">
    <citation type="submission" date="2022-09" db="EMBL/GenBank/DDBJ databases">
        <title>Enrichment on poylsaccharides allowed isolation of novel metabolic and taxonomic groups of Haloarchaea.</title>
        <authorList>
            <person name="Sorokin D.Y."/>
            <person name="Elcheninov A.G."/>
            <person name="Khizhniak T.V."/>
            <person name="Kolganova T.V."/>
            <person name="Kublanov I.V."/>
        </authorList>
    </citation>
    <scope>NUCLEOTIDE SEQUENCE</scope>
    <source>
        <strain evidence="4 5">AArc-m2/3/4</strain>
        <strain evidence="3">AArc-xg1-1</strain>
    </source>
</reference>
<accession>A0AAP2Z2A8</accession>
<feature type="domain" description="Microcin J25-processing protein McjB C-terminal" evidence="2">
    <location>
        <begin position="25"/>
        <end position="139"/>
    </location>
</feature>
<comment type="caution">
    <text evidence="3">The sequence shown here is derived from an EMBL/GenBank/DDBJ whole genome shotgun (WGS) entry which is preliminary data.</text>
</comment>
<dbReference type="RefSeq" id="WP_338005383.1">
    <property type="nucleotide sequence ID" value="NZ_JAOPKA010000016.1"/>
</dbReference>
<dbReference type="InterPro" id="IPR032708">
    <property type="entry name" value="McjB_C"/>
</dbReference>
<keyword evidence="1" id="KW-0812">Transmembrane</keyword>
<evidence type="ECO:0000313" key="6">
    <source>
        <dbReference type="Proteomes" id="UP001321018"/>
    </source>
</evidence>
<dbReference type="Proteomes" id="UP001321018">
    <property type="component" value="Unassembled WGS sequence"/>
</dbReference>
<name>A0AAP2Z2A8_9EURY</name>
<keyword evidence="5" id="KW-1185">Reference proteome</keyword>
<keyword evidence="1" id="KW-1133">Transmembrane helix</keyword>
<organism evidence="3 6">
    <name type="scientific">Natronoglomus mannanivorans</name>
    <dbReference type="NCBI Taxonomy" id="2979990"/>
    <lineage>
        <taxon>Archaea</taxon>
        <taxon>Methanobacteriati</taxon>
        <taxon>Methanobacteriota</taxon>
        <taxon>Stenosarchaea group</taxon>
        <taxon>Halobacteria</taxon>
        <taxon>Halobacteriales</taxon>
        <taxon>Natrialbaceae</taxon>
        <taxon>Natronoglomus</taxon>
    </lineage>
</organism>
<evidence type="ECO:0000256" key="1">
    <source>
        <dbReference type="SAM" id="Phobius"/>
    </source>
</evidence>
<evidence type="ECO:0000313" key="3">
    <source>
        <dbReference type="EMBL" id="MCU4743565.1"/>
    </source>
</evidence>
<sequence>MGRVARFLAVPVGDKARLLTAATLLLVVRVGIFVVSLSRCRRLLLTVAAIASRIVPGSPTPPRVARAVDVADTYLPGQRTCLMRSLTSETLHRLYGHEIDHRIGVDKTDDGTFEAHSWIEYDGEILIGDLEDLSRFEPLPSLNEADWL</sequence>
<evidence type="ECO:0000313" key="4">
    <source>
        <dbReference type="EMBL" id="MCU4974873.1"/>
    </source>
</evidence>
<dbReference type="EMBL" id="JAOPKA010000016">
    <property type="protein sequence ID" value="MCU4743565.1"/>
    <property type="molecule type" value="Genomic_DNA"/>
</dbReference>
<feature type="transmembrane region" description="Helical" evidence="1">
    <location>
        <begin position="16"/>
        <end position="37"/>
    </location>
</feature>
<dbReference type="NCBIfam" id="NF033537">
    <property type="entry name" value="lasso_biosyn_B2"/>
    <property type="match status" value="1"/>
</dbReference>
<evidence type="ECO:0000259" key="2">
    <source>
        <dbReference type="Pfam" id="PF13471"/>
    </source>
</evidence>
<dbReference type="Pfam" id="PF13471">
    <property type="entry name" value="Transglut_core3"/>
    <property type="match status" value="1"/>
</dbReference>
<dbReference type="InterPro" id="IPR053521">
    <property type="entry name" value="McjB-like"/>
</dbReference>
<dbReference type="AlphaFoldDB" id="A0AAP2Z2A8"/>
<dbReference type="EMBL" id="JAOPKB010000014">
    <property type="protein sequence ID" value="MCU4974873.1"/>
    <property type="molecule type" value="Genomic_DNA"/>
</dbReference>